<dbReference type="PANTHER" id="PTHR21174:SF0">
    <property type="entry name" value="HD PHOSPHOHYDROLASE FAMILY PROTEIN-RELATED"/>
    <property type="match status" value="1"/>
</dbReference>
<dbReference type="SUPFAM" id="SSF109604">
    <property type="entry name" value="HD-domain/PDEase-like"/>
    <property type="match status" value="1"/>
</dbReference>
<dbReference type="EMBL" id="JARJCW010000009">
    <property type="protein sequence ID" value="KAJ7220672.1"/>
    <property type="molecule type" value="Genomic_DNA"/>
</dbReference>
<dbReference type="Proteomes" id="UP001219525">
    <property type="component" value="Unassembled WGS sequence"/>
</dbReference>
<feature type="non-terminal residue" evidence="1">
    <location>
        <position position="220"/>
    </location>
</feature>
<dbReference type="PIRSF" id="PIRSF035170">
    <property type="entry name" value="HD_phosphohydro"/>
    <property type="match status" value="1"/>
</dbReference>
<sequence length="220" mass="25318">MSLAHFTQTVFSVDPNIDGEIVRVMALELHARYTEPQRHYHTLEHISHMLDALKPGTAHKTIKLAIWFHDCVYDPVKGGPWNERESIRIWERFADSTQSQAMVGAAELKEPVSALVEMTISHRIPEALPMCLKESDVAAFLDLDMGILADSPTSYDKYALAIRKEYSHYPDADYRLGRTKVLQNFLSRERIFLGQDTETMEQQARKNIQSELERLVEQEM</sequence>
<proteinExistence type="predicted"/>
<comment type="caution">
    <text evidence="1">The sequence shown here is derived from an EMBL/GenBank/DDBJ whole genome shotgun (WGS) entry which is preliminary data.</text>
</comment>
<name>A0AAD6VRN6_9AGAR</name>
<evidence type="ECO:0000313" key="1">
    <source>
        <dbReference type="EMBL" id="KAJ7220672.1"/>
    </source>
</evidence>
<dbReference type="InterPro" id="IPR009218">
    <property type="entry name" value="HD_phosphohydro"/>
</dbReference>
<organism evidence="1 2">
    <name type="scientific">Mycena pura</name>
    <dbReference type="NCBI Taxonomy" id="153505"/>
    <lineage>
        <taxon>Eukaryota</taxon>
        <taxon>Fungi</taxon>
        <taxon>Dikarya</taxon>
        <taxon>Basidiomycota</taxon>
        <taxon>Agaricomycotina</taxon>
        <taxon>Agaricomycetes</taxon>
        <taxon>Agaricomycetidae</taxon>
        <taxon>Agaricales</taxon>
        <taxon>Marasmiineae</taxon>
        <taxon>Mycenaceae</taxon>
        <taxon>Mycena</taxon>
    </lineage>
</organism>
<reference evidence="1" key="1">
    <citation type="submission" date="2023-03" db="EMBL/GenBank/DDBJ databases">
        <title>Massive genome expansion in bonnet fungi (Mycena s.s.) driven by repeated elements and novel gene families across ecological guilds.</title>
        <authorList>
            <consortium name="Lawrence Berkeley National Laboratory"/>
            <person name="Harder C.B."/>
            <person name="Miyauchi S."/>
            <person name="Viragh M."/>
            <person name="Kuo A."/>
            <person name="Thoen E."/>
            <person name="Andreopoulos B."/>
            <person name="Lu D."/>
            <person name="Skrede I."/>
            <person name="Drula E."/>
            <person name="Henrissat B."/>
            <person name="Morin E."/>
            <person name="Kohler A."/>
            <person name="Barry K."/>
            <person name="LaButti K."/>
            <person name="Morin E."/>
            <person name="Salamov A."/>
            <person name="Lipzen A."/>
            <person name="Mereny Z."/>
            <person name="Hegedus B."/>
            <person name="Baldrian P."/>
            <person name="Stursova M."/>
            <person name="Weitz H."/>
            <person name="Taylor A."/>
            <person name="Grigoriev I.V."/>
            <person name="Nagy L.G."/>
            <person name="Martin F."/>
            <person name="Kauserud H."/>
        </authorList>
    </citation>
    <scope>NUCLEOTIDE SEQUENCE</scope>
    <source>
        <strain evidence="1">9144</strain>
    </source>
</reference>
<dbReference type="PANTHER" id="PTHR21174">
    <property type="match status" value="1"/>
</dbReference>
<dbReference type="AlphaFoldDB" id="A0AAD6VRN6"/>
<evidence type="ECO:0000313" key="2">
    <source>
        <dbReference type="Proteomes" id="UP001219525"/>
    </source>
</evidence>
<keyword evidence="2" id="KW-1185">Reference proteome</keyword>
<evidence type="ECO:0008006" key="3">
    <source>
        <dbReference type="Google" id="ProtNLM"/>
    </source>
</evidence>
<gene>
    <name evidence="1" type="ORF">GGX14DRAFT_431660</name>
</gene>
<accession>A0AAD6VRN6</accession>
<protein>
    <recommendedName>
        <fullName evidence="3">HD domain-containing protein</fullName>
    </recommendedName>
</protein>